<sequence>MSVASLVPDSRIDPAHIPELLPWSVRFDVLYPYSTLFSHIVPTHNGCPPWTAELEAHYQTFQHRVWVCLALDHYQDMRVLEELRRRLDECERSKAGASSERLESAMECLTTRCRIRLERLYGLRVVRDLFLRHLGKRHGCSFLDHQMISDALASCEDFVPPKAAPQSLWPLPLSPPCPGLICLGDLGVDWTEYALPDHPTARSEKARRQLDAGTYSLHGFDESAADEFVLDDEATPLILPPVARARSSGVASTFARLVRRCHAPVA</sequence>
<evidence type="ECO:0000313" key="2">
    <source>
        <dbReference type="Proteomes" id="UP000016926"/>
    </source>
</evidence>
<organism evidence="1 2">
    <name type="scientific">Rhodotorula toruloides (strain NP11)</name>
    <name type="common">Yeast</name>
    <name type="synonym">Rhodosporidium toruloides</name>
    <dbReference type="NCBI Taxonomy" id="1130832"/>
    <lineage>
        <taxon>Eukaryota</taxon>
        <taxon>Fungi</taxon>
        <taxon>Dikarya</taxon>
        <taxon>Basidiomycota</taxon>
        <taxon>Pucciniomycotina</taxon>
        <taxon>Microbotryomycetes</taxon>
        <taxon>Sporidiobolales</taxon>
        <taxon>Sporidiobolaceae</taxon>
        <taxon>Rhodotorula</taxon>
    </lineage>
</organism>
<dbReference type="AlphaFoldDB" id="M7X104"/>
<reference evidence="1 2" key="1">
    <citation type="journal article" date="2012" name="Nat. Commun.">
        <title>A multi-omic map of the lipid-producing yeast Rhodosporidium toruloides.</title>
        <authorList>
            <person name="Zhu Z."/>
            <person name="Zhang S."/>
            <person name="Liu H."/>
            <person name="Shen H."/>
            <person name="Lin X."/>
            <person name="Yang F."/>
            <person name="Zhou Y.J."/>
            <person name="Jin G."/>
            <person name="Ye M."/>
            <person name="Zou H."/>
            <person name="Zou H."/>
            <person name="Zhao Z.K."/>
        </authorList>
    </citation>
    <scope>NUCLEOTIDE SEQUENCE [LARGE SCALE GENOMIC DNA]</scope>
    <source>
        <strain evidence="1 2">NP11</strain>
    </source>
</reference>
<dbReference type="Proteomes" id="UP000016926">
    <property type="component" value="Unassembled WGS sequence"/>
</dbReference>
<proteinExistence type="predicted"/>
<dbReference type="GeneID" id="27370013"/>
<accession>M7X104</accession>
<dbReference type="EMBL" id="KB722645">
    <property type="protein sequence ID" value="EMS23996.1"/>
    <property type="molecule type" value="Genomic_DNA"/>
</dbReference>
<name>M7X104_RHOT1</name>
<keyword evidence="2" id="KW-1185">Reference proteome</keyword>
<dbReference type="RefSeq" id="XP_016275115.1">
    <property type="nucleotide sequence ID" value="XM_016419661.1"/>
</dbReference>
<evidence type="ECO:0000313" key="1">
    <source>
        <dbReference type="EMBL" id="EMS23996.1"/>
    </source>
</evidence>
<dbReference type="HOGENOM" id="CLU_069877_0_0_1"/>
<protein>
    <submittedName>
        <fullName evidence="1">Uncharacterized protein</fullName>
    </submittedName>
</protein>
<gene>
    <name evidence="1" type="ORF">RHTO_06000</name>
</gene>